<feature type="domain" description="Thioredoxin" evidence="3">
    <location>
        <begin position="265"/>
        <end position="411"/>
    </location>
</feature>
<dbReference type="InterPro" id="IPR013766">
    <property type="entry name" value="Thioredoxin_domain"/>
</dbReference>
<evidence type="ECO:0000259" key="3">
    <source>
        <dbReference type="PROSITE" id="PS51352"/>
    </source>
</evidence>
<dbReference type="InterPro" id="IPR017937">
    <property type="entry name" value="Thioredoxin_CS"/>
</dbReference>
<dbReference type="InterPro" id="IPR012336">
    <property type="entry name" value="Thioredoxin-like_fold"/>
</dbReference>
<dbReference type="OrthoDB" id="750178at2"/>
<sequence length="413" mass="47474">MMRLLTLINCKKIILFLQLLLVAGHLHAQNKQTKQGSHFSIEGHISNPSTKLIMLEYMDDTNNYIRKKSNIVNGTFSFEGFIKEPTFAQLVGNVDSSRGVDFDDPNIVNIFIEAKKMKINVVEKHFKEFQMTGSVTQDQRDALERSKSDIYKKFNPIVSKYRALNVRWKAALKANDTLDANDLMNRENKILTEKKSYEDQLTLKNVQFIRDHPNSFLSGFLLYGAFVTHQIANDSAIVYFNSLSQNVQTGYYGNEFERLLIKKVAPIGSDFTSIVGSDIKGKQVSMDGMLEDSSTYTLIVFWASWCVPCRALNSTIKEVYQKYHSKKLNIIYVTLDEDRQKWLDAIKKDEISDFQHFYNDKKINLFYNYGLTSIPADFLVKGKTIIAKYSGADQEHSDFRDIETKLKQIFPSS</sequence>
<dbReference type="SUPFAM" id="SSF52833">
    <property type="entry name" value="Thioredoxin-like"/>
    <property type="match status" value="1"/>
</dbReference>
<dbReference type="InterPro" id="IPR036249">
    <property type="entry name" value="Thioredoxin-like_sf"/>
</dbReference>
<dbReference type="Pfam" id="PF13905">
    <property type="entry name" value="Thioredoxin_8"/>
    <property type="match status" value="1"/>
</dbReference>
<feature type="chain" id="PRO_5024383578" evidence="2">
    <location>
        <begin position="29"/>
        <end position="413"/>
    </location>
</feature>
<proteinExistence type="predicted"/>
<gene>
    <name evidence="4" type="ORF">E0W69_014845</name>
</gene>
<dbReference type="PANTHER" id="PTHR42852:SF13">
    <property type="entry name" value="PROTEIN DIPZ"/>
    <property type="match status" value="1"/>
</dbReference>
<accession>A0A5P2G6I2</accession>
<dbReference type="AlphaFoldDB" id="A0A5P2G6I2"/>
<keyword evidence="2" id="KW-0732">Signal</keyword>
<feature type="signal peptide" evidence="2">
    <location>
        <begin position="1"/>
        <end position="28"/>
    </location>
</feature>
<dbReference type="InterPro" id="IPR025380">
    <property type="entry name" value="DUF4369"/>
</dbReference>
<evidence type="ECO:0000256" key="1">
    <source>
        <dbReference type="ARBA" id="ARBA00023284"/>
    </source>
</evidence>
<dbReference type="KEGG" id="arac:E0W69_014845"/>
<evidence type="ECO:0000313" key="4">
    <source>
        <dbReference type="EMBL" id="QES89879.1"/>
    </source>
</evidence>
<evidence type="ECO:0000313" key="5">
    <source>
        <dbReference type="Proteomes" id="UP000292424"/>
    </source>
</evidence>
<dbReference type="CDD" id="cd02966">
    <property type="entry name" value="TlpA_like_family"/>
    <property type="match status" value="1"/>
</dbReference>
<dbReference type="PROSITE" id="PS00194">
    <property type="entry name" value="THIOREDOXIN_1"/>
    <property type="match status" value="1"/>
</dbReference>
<evidence type="ECO:0000256" key="2">
    <source>
        <dbReference type="SAM" id="SignalP"/>
    </source>
</evidence>
<organism evidence="4 5">
    <name type="scientific">Rhizosphaericola mali</name>
    <dbReference type="NCBI Taxonomy" id="2545455"/>
    <lineage>
        <taxon>Bacteria</taxon>
        <taxon>Pseudomonadati</taxon>
        <taxon>Bacteroidota</taxon>
        <taxon>Chitinophagia</taxon>
        <taxon>Chitinophagales</taxon>
        <taxon>Chitinophagaceae</taxon>
        <taxon>Rhizosphaericola</taxon>
    </lineage>
</organism>
<dbReference type="PANTHER" id="PTHR42852">
    <property type="entry name" value="THIOL:DISULFIDE INTERCHANGE PROTEIN DSBE"/>
    <property type="match status" value="1"/>
</dbReference>
<dbReference type="Gene3D" id="3.40.30.10">
    <property type="entry name" value="Glutaredoxin"/>
    <property type="match status" value="1"/>
</dbReference>
<dbReference type="PROSITE" id="PS51352">
    <property type="entry name" value="THIOREDOXIN_2"/>
    <property type="match status" value="1"/>
</dbReference>
<keyword evidence="1" id="KW-0676">Redox-active center</keyword>
<name>A0A5P2G6I2_9BACT</name>
<dbReference type="Proteomes" id="UP000292424">
    <property type="component" value="Chromosome"/>
</dbReference>
<dbReference type="Pfam" id="PF14289">
    <property type="entry name" value="DUF4369"/>
    <property type="match status" value="1"/>
</dbReference>
<dbReference type="EMBL" id="CP044016">
    <property type="protein sequence ID" value="QES89879.1"/>
    <property type="molecule type" value="Genomic_DNA"/>
</dbReference>
<keyword evidence="5" id="KW-1185">Reference proteome</keyword>
<dbReference type="InterPro" id="IPR050553">
    <property type="entry name" value="Thioredoxin_ResA/DsbE_sf"/>
</dbReference>
<protein>
    <submittedName>
        <fullName evidence="4">AhpC/TSA family protein</fullName>
    </submittedName>
</protein>
<reference evidence="4 5" key="1">
    <citation type="submission" date="2019-09" db="EMBL/GenBank/DDBJ databases">
        <title>Complete genome sequence of Arachidicoccus sp. B3-10 isolated from apple orchard soil.</title>
        <authorList>
            <person name="Kim H.S."/>
            <person name="Han K.-I."/>
            <person name="Suh M.K."/>
            <person name="Lee K.C."/>
            <person name="Eom M.K."/>
            <person name="Kim J.-S."/>
            <person name="Kang S.W."/>
            <person name="Sin Y."/>
            <person name="Lee J.-S."/>
        </authorList>
    </citation>
    <scope>NUCLEOTIDE SEQUENCE [LARGE SCALE GENOMIC DNA]</scope>
    <source>
        <strain evidence="4 5">B3-10</strain>
    </source>
</reference>